<feature type="transmembrane region" description="Helical" evidence="17">
    <location>
        <begin position="271"/>
        <end position="291"/>
    </location>
</feature>
<feature type="transmembrane region" description="Helical" evidence="17">
    <location>
        <begin position="454"/>
        <end position="476"/>
    </location>
</feature>
<keyword evidence="4 16" id="KW-0812">Transmembrane</keyword>
<name>A0AAN8WC54_HALRR</name>
<evidence type="ECO:0000256" key="16">
    <source>
        <dbReference type="RuleBase" id="RU003732"/>
    </source>
</evidence>
<keyword evidence="19" id="KW-1185">Reference proteome</keyword>
<dbReference type="Proteomes" id="UP001381693">
    <property type="component" value="Unassembled WGS sequence"/>
</dbReference>
<dbReference type="Pfam" id="PF00209">
    <property type="entry name" value="SNF"/>
    <property type="match status" value="1"/>
</dbReference>
<evidence type="ECO:0000256" key="11">
    <source>
        <dbReference type="ARBA" id="ARBA00023180"/>
    </source>
</evidence>
<dbReference type="GO" id="GO:0089718">
    <property type="term" value="P:amino acid import across plasma membrane"/>
    <property type="evidence" value="ECO:0007669"/>
    <property type="project" value="TreeGrafter"/>
</dbReference>
<evidence type="ECO:0000256" key="14">
    <source>
        <dbReference type="PIRSR" id="PIRSR600175-1"/>
    </source>
</evidence>
<feature type="transmembrane region" description="Helical" evidence="17">
    <location>
        <begin position="569"/>
        <end position="591"/>
    </location>
</feature>
<dbReference type="GO" id="GO:0005886">
    <property type="term" value="C:plasma membrane"/>
    <property type="evidence" value="ECO:0007669"/>
    <property type="project" value="TreeGrafter"/>
</dbReference>
<evidence type="ECO:0000256" key="8">
    <source>
        <dbReference type="ARBA" id="ARBA00023053"/>
    </source>
</evidence>
<evidence type="ECO:0000256" key="12">
    <source>
        <dbReference type="ARBA" id="ARBA00023201"/>
    </source>
</evidence>
<evidence type="ECO:0000256" key="2">
    <source>
        <dbReference type="ARBA" id="ARBA00006459"/>
    </source>
</evidence>
<comment type="subcellular location">
    <subcellularLocation>
        <location evidence="1">Membrane</location>
        <topology evidence="1">Multi-pass membrane protein</topology>
    </subcellularLocation>
</comment>
<reference evidence="18 19" key="1">
    <citation type="submission" date="2023-11" db="EMBL/GenBank/DDBJ databases">
        <title>Halocaridina rubra genome assembly.</title>
        <authorList>
            <person name="Smith C."/>
        </authorList>
    </citation>
    <scope>NUCLEOTIDE SEQUENCE [LARGE SCALE GENOMIC DNA]</scope>
    <source>
        <strain evidence="18">EP-1</strain>
        <tissue evidence="18">Whole</tissue>
    </source>
</reference>
<dbReference type="PRINTS" id="PR00176">
    <property type="entry name" value="NANEUSMPORT"/>
</dbReference>
<feature type="binding site" evidence="14">
    <location>
        <position position="50"/>
    </location>
    <ligand>
        <name>Na(+)</name>
        <dbReference type="ChEBI" id="CHEBI:29101"/>
        <label>1</label>
    </ligand>
</feature>
<protein>
    <recommendedName>
        <fullName evidence="16">Transporter</fullName>
    </recommendedName>
</protein>
<evidence type="ECO:0000256" key="13">
    <source>
        <dbReference type="ARBA" id="ARBA00037785"/>
    </source>
</evidence>
<feature type="transmembrane region" description="Helical" evidence="17">
    <location>
        <begin position="528"/>
        <end position="554"/>
    </location>
</feature>
<keyword evidence="11" id="KW-0325">Glycoprotein</keyword>
<keyword evidence="3 16" id="KW-0813">Transport</keyword>
<feature type="transmembrane region" description="Helical" evidence="17">
    <location>
        <begin position="67"/>
        <end position="88"/>
    </location>
</feature>
<feature type="binding site" evidence="14">
    <location>
        <position position="45"/>
    </location>
    <ligand>
        <name>Na(+)</name>
        <dbReference type="ChEBI" id="CHEBI:29101"/>
        <label>1</label>
    </ligand>
</feature>
<feature type="binding site" evidence="14">
    <location>
        <position position="328"/>
    </location>
    <ligand>
        <name>Na(+)</name>
        <dbReference type="ChEBI" id="CHEBI:29101"/>
        <label>1</label>
    </ligand>
</feature>
<feature type="disulfide bond" evidence="15">
    <location>
        <begin position="149"/>
        <end position="158"/>
    </location>
</feature>
<keyword evidence="14" id="KW-0479">Metal-binding</keyword>
<keyword evidence="12" id="KW-0739">Sodium transport</keyword>
<evidence type="ECO:0000256" key="5">
    <source>
        <dbReference type="ARBA" id="ARBA00022847"/>
    </source>
</evidence>
<keyword evidence="5 16" id="KW-0769">Symport</keyword>
<evidence type="ECO:0000313" key="18">
    <source>
        <dbReference type="EMBL" id="KAK7028906.1"/>
    </source>
</evidence>
<feature type="transmembrane region" description="Helical" evidence="17">
    <location>
        <begin position="354"/>
        <end position="379"/>
    </location>
</feature>
<dbReference type="PROSITE" id="PS00610">
    <property type="entry name" value="NA_NEUROTRAN_SYMP_1"/>
    <property type="match status" value="1"/>
</dbReference>
<dbReference type="GO" id="GO:0046872">
    <property type="term" value="F:metal ion binding"/>
    <property type="evidence" value="ECO:0007669"/>
    <property type="project" value="UniProtKB-KW"/>
</dbReference>
<evidence type="ECO:0000256" key="9">
    <source>
        <dbReference type="ARBA" id="ARBA00023065"/>
    </source>
</evidence>
<feature type="transmembrane region" description="Helical" evidence="17">
    <location>
        <begin position="399"/>
        <end position="423"/>
    </location>
</feature>
<feature type="transmembrane region" description="Helical" evidence="17">
    <location>
        <begin position="109"/>
        <end position="134"/>
    </location>
</feature>
<evidence type="ECO:0000256" key="7">
    <source>
        <dbReference type="ARBA" id="ARBA00022989"/>
    </source>
</evidence>
<keyword evidence="10 17" id="KW-0472">Membrane</keyword>
<comment type="function">
    <text evidence="13">Unusual broad substrate spectrum amino acid:sodium cotransporter that promotes absorption of the D isomers of essential amino acids. Neutral amino acids are the preferred substrates, especially methionine and phenylalanine.</text>
</comment>
<keyword evidence="15" id="KW-1015">Disulfide bond</keyword>
<comment type="similarity">
    <text evidence="2 16">Belongs to the sodium:neurotransmitter symporter (SNF) (TC 2.A.22) family.</text>
</comment>
<evidence type="ECO:0000256" key="6">
    <source>
        <dbReference type="ARBA" id="ARBA00022970"/>
    </source>
</evidence>
<feature type="transmembrane region" description="Helical" evidence="17">
    <location>
        <begin position="321"/>
        <end position="342"/>
    </location>
</feature>
<dbReference type="PANTHER" id="PTHR11616:SF321">
    <property type="entry name" value="SODIUM-DEPENDENT NUTRIENT AMINO ACID TRANSPORTER 1-RELATED"/>
    <property type="match status" value="1"/>
</dbReference>
<dbReference type="EMBL" id="JAXCGZ010022646">
    <property type="protein sequence ID" value="KAK7028906.1"/>
    <property type="molecule type" value="Genomic_DNA"/>
</dbReference>
<evidence type="ECO:0000256" key="17">
    <source>
        <dbReference type="SAM" id="Phobius"/>
    </source>
</evidence>
<dbReference type="InterPro" id="IPR037272">
    <property type="entry name" value="SNS_sf"/>
</dbReference>
<feature type="binding site" evidence="14">
    <location>
        <position position="43"/>
    </location>
    <ligand>
        <name>Na(+)</name>
        <dbReference type="ChEBI" id="CHEBI:29101"/>
        <label>1</label>
    </ligand>
</feature>
<feature type="binding site" evidence="14">
    <location>
        <position position="429"/>
    </location>
    <ligand>
        <name>Na(+)</name>
        <dbReference type="ChEBI" id="CHEBI:29101"/>
        <label>1</label>
    </ligand>
</feature>
<dbReference type="PANTHER" id="PTHR11616">
    <property type="entry name" value="SODIUM/CHLORIDE DEPENDENT TRANSPORTER"/>
    <property type="match status" value="1"/>
</dbReference>
<evidence type="ECO:0000256" key="15">
    <source>
        <dbReference type="PIRSR" id="PIRSR600175-2"/>
    </source>
</evidence>
<evidence type="ECO:0000313" key="19">
    <source>
        <dbReference type="Proteomes" id="UP001381693"/>
    </source>
</evidence>
<feature type="transmembrane region" description="Helical" evidence="17">
    <location>
        <begin position="482"/>
        <end position="507"/>
    </location>
</feature>
<dbReference type="SUPFAM" id="SSF161070">
    <property type="entry name" value="SNF-like"/>
    <property type="match status" value="1"/>
</dbReference>
<dbReference type="InterPro" id="IPR000175">
    <property type="entry name" value="Na/ntran_symport"/>
</dbReference>
<evidence type="ECO:0000256" key="4">
    <source>
        <dbReference type="ARBA" id="ARBA00022692"/>
    </source>
</evidence>
<accession>A0AAN8WC54</accession>
<dbReference type="PROSITE" id="PS50267">
    <property type="entry name" value="NA_NEUROTRAN_SYMP_3"/>
    <property type="match status" value="1"/>
</dbReference>
<keyword evidence="8 14" id="KW-0915">Sodium</keyword>
<organism evidence="18 19">
    <name type="scientific">Halocaridina rubra</name>
    <name type="common">Hawaiian red shrimp</name>
    <dbReference type="NCBI Taxonomy" id="373956"/>
    <lineage>
        <taxon>Eukaryota</taxon>
        <taxon>Metazoa</taxon>
        <taxon>Ecdysozoa</taxon>
        <taxon>Arthropoda</taxon>
        <taxon>Crustacea</taxon>
        <taxon>Multicrustacea</taxon>
        <taxon>Malacostraca</taxon>
        <taxon>Eumalacostraca</taxon>
        <taxon>Eucarida</taxon>
        <taxon>Decapoda</taxon>
        <taxon>Pleocyemata</taxon>
        <taxon>Caridea</taxon>
        <taxon>Atyoidea</taxon>
        <taxon>Atyidae</taxon>
        <taxon>Halocaridina</taxon>
    </lineage>
</organism>
<evidence type="ECO:0000256" key="10">
    <source>
        <dbReference type="ARBA" id="ARBA00023136"/>
    </source>
</evidence>
<evidence type="ECO:0000256" key="3">
    <source>
        <dbReference type="ARBA" id="ARBA00022448"/>
    </source>
</evidence>
<keyword evidence="6" id="KW-0029">Amino-acid transport</keyword>
<proteinExistence type="inferred from homology"/>
<feature type="binding site" evidence="14">
    <location>
        <position position="360"/>
    </location>
    <ligand>
        <name>Na(+)</name>
        <dbReference type="ChEBI" id="CHEBI:29101"/>
        <label>1</label>
    </ligand>
</feature>
<feature type="transmembrane region" description="Helical" evidence="17">
    <location>
        <begin position="246"/>
        <end position="264"/>
    </location>
</feature>
<gene>
    <name evidence="18" type="ORF">SK128_015022</name>
</gene>
<evidence type="ECO:0000256" key="1">
    <source>
        <dbReference type="ARBA" id="ARBA00004141"/>
    </source>
</evidence>
<dbReference type="GO" id="GO:0005283">
    <property type="term" value="F:amino acid:sodium symporter activity"/>
    <property type="evidence" value="ECO:0007669"/>
    <property type="project" value="TreeGrafter"/>
</dbReference>
<dbReference type="AlphaFoldDB" id="A0AAN8WC54"/>
<keyword evidence="9" id="KW-0406">Ion transport</keyword>
<keyword evidence="7 17" id="KW-1133">Transmembrane helix</keyword>
<comment type="caution">
    <text evidence="18">The sequence shown here is derived from an EMBL/GenBank/DDBJ whole genome shotgun (WGS) entry which is preliminary data.</text>
</comment>
<sequence length="649" mass="73405">MSEDAVGRKETEDIVEEIQEIPKDEQSRETWSNKYEFLLSCLGYAIGYGNVWRFPYLCYKNGGAAFLIPYFIMLFCAGLPLFFMELAIGQYISLGPNILFQKLAPVLSGLGWGMVMIALLTAIYFNVIIAWSLFYTIASLTSVLPWGHCDNDFNTVDCYSETAASFCRNQSLFYRNGSCLTVQEYCGEALFHAHNITHCHHPTHGAVSADSVLPKVTPSEDYFKNRMLGISDDISWENMGTLRWELVMYLVLSWVLVAASLYRGIKSLGKVVYFTATFPYVILVILFARGITLEGAYQGIEFYLLKPDLSRLLEVEVWSDAAVQIFYSMGVCFGSLITLSSYNKFNNNCMRDAFIIGISNSATSIFTGFVIFSILGFLAHELGVEVKDVASSGSGLVFVVYPAALALLPIPQLWSVLFFFMIINIGLSSQFSMVETVTTAFFDQFEFLRPKKPFFVALICFGMFLLGLTMCLQGGILMFELFFWYSAGLSVIILAITHLFGIHYLYGFRKFLGNIKEMGINIPFPIKCYWTITWLVTTPLSLLVIVFFSIYFFVPAYWGNYTFPNHIQILGWCLCLSSFGCIPIGMLFACYRAKKCKDLTEPSQDFCPAAVRKERQDRQTAMNTSFHTGTFRYVYDNVGFQSTDLEIPK</sequence>